<sequence>MSINSQQSSQKSVISQSTQQNKKGLNRFNSLPKMINQKDYQNKQKNDIQKFQWKPYDESDQVVKQKNVTFNNNQQKNRNKNNLNGNFNENKYIQQKNKKQQNYFNDDLVSIQSDRSKISFYDTNKKSVLHNRAGTSIGIRNRDQYNQHYQQNQGKNVNQNLNQNQKNENDINSNNYNENNKIQQNKNNNIGNIENQSDLEEDRSIIERIVAQSSKINIPGIKYDENWKKDLLQEKNQNYFDQKQIFVADRLEQDEWTALVKYDAFLLEKEKEQNLKKKLHQQETMREILNQQIQERNQKQQEEKEEEYEFLKVEGEQINKAQDKNQNYLDEQKMKRKLQGDLLKQQIREKRRNNRNQKKIQNQEEKRLKDFLDRDTYLEKEEQVQQKMNYYKTYQQFMKEADLEKKQKEQKENQEKMEDFSYVKLVELIDRDKMKQEQKQQQDQKQKIQNLLKNQAHIDLAEKKRREKEEEDYYHQQVMLNKWHEDQKEEEKQRRLQKEAKEVESTQKNQIKFRQTFKEKEKEMDKQQAQMWNQNLRDFQEEQENQKIEEKKFLKKQQLELQEQIRLNQQRKMFDQFKGMSLQELLQNRDLLRQTKENEIQDIKLQVDTLQNFKNVYQNNKDLKNTFY</sequence>
<protein>
    <submittedName>
        <fullName evidence="2">Uncharacterized protein</fullName>
    </submittedName>
</protein>
<feature type="region of interest" description="Disordered" evidence="1">
    <location>
        <begin position="346"/>
        <end position="366"/>
    </location>
</feature>
<gene>
    <name evidence="2" type="ORF">PPERSA_12200</name>
</gene>
<feature type="region of interest" description="Disordered" evidence="1">
    <location>
        <begin position="159"/>
        <end position="195"/>
    </location>
</feature>
<feature type="region of interest" description="Disordered" evidence="1">
    <location>
        <begin position="1"/>
        <end position="45"/>
    </location>
</feature>
<feature type="compositionally biased region" description="Basic and acidic residues" evidence="1">
    <location>
        <begin position="484"/>
        <end position="505"/>
    </location>
</feature>
<organism evidence="2 3">
    <name type="scientific">Pseudocohnilembus persalinus</name>
    <name type="common">Ciliate</name>
    <dbReference type="NCBI Taxonomy" id="266149"/>
    <lineage>
        <taxon>Eukaryota</taxon>
        <taxon>Sar</taxon>
        <taxon>Alveolata</taxon>
        <taxon>Ciliophora</taxon>
        <taxon>Intramacronucleata</taxon>
        <taxon>Oligohymenophorea</taxon>
        <taxon>Scuticociliatia</taxon>
        <taxon>Philasterida</taxon>
        <taxon>Pseudocohnilembidae</taxon>
        <taxon>Pseudocohnilembus</taxon>
    </lineage>
</organism>
<dbReference type="InParanoid" id="A0A0V0R8P2"/>
<reference evidence="2 3" key="1">
    <citation type="journal article" date="2015" name="Sci. Rep.">
        <title>Genome of the facultative scuticociliatosis pathogen Pseudocohnilembus persalinus provides insight into its virulence through horizontal gene transfer.</title>
        <authorList>
            <person name="Xiong J."/>
            <person name="Wang G."/>
            <person name="Cheng J."/>
            <person name="Tian M."/>
            <person name="Pan X."/>
            <person name="Warren A."/>
            <person name="Jiang C."/>
            <person name="Yuan D."/>
            <person name="Miao W."/>
        </authorList>
    </citation>
    <scope>NUCLEOTIDE SEQUENCE [LARGE SCALE GENOMIC DNA]</scope>
    <source>
        <strain evidence="2">36N120E</strain>
    </source>
</reference>
<proteinExistence type="predicted"/>
<feature type="compositionally biased region" description="Low complexity" evidence="1">
    <location>
        <begin position="1"/>
        <end position="20"/>
    </location>
</feature>
<dbReference type="EMBL" id="LDAU01000018">
    <property type="protein sequence ID" value="KRX10849.1"/>
    <property type="molecule type" value="Genomic_DNA"/>
</dbReference>
<feature type="compositionally biased region" description="Basic residues" evidence="1">
    <location>
        <begin position="349"/>
        <end position="358"/>
    </location>
</feature>
<evidence type="ECO:0000313" key="2">
    <source>
        <dbReference type="EMBL" id="KRX10849.1"/>
    </source>
</evidence>
<name>A0A0V0R8P2_PSEPJ</name>
<accession>A0A0V0R8P2</accession>
<keyword evidence="3" id="KW-1185">Reference proteome</keyword>
<comment type="caution">
    <text evidence="2">The sequence shown here is derived from an EMBL/GenBank/DDBJ whole genome shotgun (WGS) entry which is preliminary data.</text>
</comment>
<feature type="region of interest" description="Disordered" evidence="1">
    <location>
        <begin position="484"/>
        <end position="512"/>
    </location>
</feature>
<evidence type="ECO:0000313" key="3">
    <source>
        <dbReference type="Proteomes" id="UP000054937"/>
    </source>
</evidence>
<feature type="region of interest" description="Disordered" evidence="1">
    <location>
        <begin position="68"/>
        <end position="87"/>
    </location>
</feature>
<dbReference type="OMA" id="RETWTER"/>
<evidence type="ECO:0000256" key="1">
    <source>
        <dbReference type="SAM" id="MobiDB-lite"/>
    </source>
</evidence>
<dbReference type="Proteomes" id="UP000054937">
    <property type="component" value="Unassembled WGS sequence"/>
</dbReference>
<dbReference type="AlphaFoldDB" id="A0A0V0R8P2"/>